<evidence type="ECO:0008006" key="3">
    <source>
        <dbReference type="Google" id="ProtNLM"/>
    </source>
</evidence>
<proteinExistence type="predicted"/>
<protein>
    <recommendedName>
        <fullName evidence="3">GAG-pre-integrase domain-containing protein</fullName>
    </recommendedName>
</protein>
<dbReference type="Proteomes" id="UP000094801">
    <property type="component" value="Unassembled WGS sequence"/>
</dbReference>
<reference evidence="2" key="1">
    <citation type="submission" date="2016-04" db="EMBL/GenBank/DDBJ databases">
        <title>Comparative genomics of biotechnologically important yeasts.</title>
        <authorList>
            <consortium name="DOE Joint Genome Institute"/>
            <person name="Riley R."/>
            <person name="Haridas S."/>
            <person name="Wolfe K.H."/>
            <person name="Lopes M.R."/>
            <person name="Hittinger C.T."/>
            <person name="Goker M."/>
            <person name="Salamov A."/>
            <person name="Wisecaver J."/>
            <person name="Long T.M."/>
            <person name="Aerts A.L."/>
            <person name="Barry K."/>
            <person name="Choi C."/>
            <person name="Clum A."/>
            <person name="Coughlan A.Y."/>
            <person name="Deshpande S."/>
            <person name="Douglass A.P."/>
            <person name="Hanson S.J."/>
            <person name="Klenk H.-P."/>
            <person name="Labutti K."/>
            <person name="Lapidus A."/>
            <person name="Lindquist E."/>
            <person name="Lipzen A."/>
            <person name="Meier-Kolthoff J.P."/>
            <person name="Ohm R.A."/>
            <person name="Otillar R.P."/>
            <person name="Pangilinan J."/>
            <person name="Peng Y."/>
            <person name="Rokas A."/>
            <person name="Rosa C.A."/>
            <person name="Scheuner C."/>
            <person name="Sibirny A.A."/>
            <person name="Slot J.C."/>
            <person name="Stielow J.B."/>
            <person name="Sun H."/>
            <person name="Kurtzman C.P."/>
            <person name="Blackwell M."/>
            <person name="Grigoriev I.V."/>
            <person name="Jeffries T.W."/>
        </authorList>
    </citation>
    <scope>NUCLEOTIDE SEQUENCE [LARGE SCALE GENOMIC DNA]</scope>
    <source>
        <strain evidence="2">NRRL YB-2248</strain>
    </source>
</reference>
<evidence type="ECO:0000313" key="1">
    <source>
        <dbReference type="EMBL" id="ODV87013.1"/>
    </source>
</evidence>
<organism evidence="1 2">
    <name type="scientific">[Candida] arabinofermentans NRRL YB-2248</name>
    <dbReference type="NCBI Taxonomy" id="983967"/>
    <lineage>
        <taxon>Eukaryota</taxon>
        <taxon>Fungi</taxon>
        <taxon>Dikarya</taxon>
        <taxon>Ascomycota</taxon>
        <taxon>Saccharomycotina</taxon>
        <taxon>Pichiomycetes</taxon>
        <taxon>Pichiales</taxon>
        <taxon>Pichiaceae</taxon>
        <taxon>Ogataea</taxon>
        <taxon>Ogataea/Candida clade</taxon>
    </lineage>
</organism>
<dbReference type="AlphaFoldDB" id="A0A1E4T5I1"/>
<evidence type="ECO:0000313" key="2">
    <source>
        <dbReference type="Proteomes" id="UP000094801"/>
    </source>
</evidence>
<gene>
    <name evidence="1" type="ORF">CANARDRAFT_6573</name>
</gene>
<accession>A0A1E4T5I1</accession>
<name>A0A1E4T5I1_9ASCO</name>
<sequence>MIDSGAENALTNDKFLLHNYLSNNPGFKVDASNNSLAIEGTGTTLFNFSNHFMKISAYYVPGAGKTIIVEEDIWDAIVEILTKRSHRSNHAIYQDATKSFHNLHLRFGHINAKDIINSVNKGSTIATDK</sequence>
<dbReference type="EMBL" id="KV453849">
    <property type="protein sequence ID" value="ODV87013.1"/>
    <property type="molecule type" value="Genomic_DNA"/>
</dbReference>
<keyword evidence="2" id="KW-1185">Reference proteome</keyword>